<feature type="region of interest" description="Disordered" evidence="1">
    <location>
        <begin position="1"/>
        <end position="21"/>
    </location>
</feature>
<evidence type="ECO:0000256" key="1">
    <source>
        <dbReference type="SAM" id="MobiDB-lite"/>
    </source>
</evidence>
<sequence>MADSRQPLLSPRGNQNESDDQLLSLSRSITNNSLPIKIEVSHKT</sequence>
<reference evidence="2" key="1">
    <citation type="journal article" date="2023" name="Mol. Ecol. Resour.">
        <title>Chromosome-level genome assembly of a triploid poplar Populus alba 'Berolinensis'.</title>
        <authorList>
            <person name="Chen S."/>
            <person name="Yu Y."/>
            <person name="Wang X."/>
            <person name="Wang S."/>
            <person name="Zhang T."/>
            <person name="Zhou Y."/>
            <person name="He R."/>
            <person name="Meng N."/>
            <person name="Wang Y."/>
            <person name="Liu W."/>
            <person name="Liu Z."/>
            <person name="Liu J."/>
            <person name="Guo Q."/>
            <person name="Huang H."/>
            <person name="Sederoff R.R."/>
            <person name="Wang G."/>
            <person name="Qu G."/>
            <person name="Chen S."/>
        </authorList>
    </citation>
    <scope>NUCLEOTIDE SEQUENCE</scope>
    <source>
        <strain evidence="2">SC-2020</strain>
    </source>
</reference>
<feature type="compositionally biased region" description="Polar residues" evidence="1">
    <location>
        <begin position="12"/>
        <end position="21"/>
    </location>
</feature>
<comment type="caution">
    <text evidence="2">The sequence shown here is derived from an EMBL/GenBank/DDBJ whole genome shotgun (WGS) entry which is preliminary data.</text>
</comment>
<dbReference type="AlphaFoldDB" id="A0AAD6PP44"/>
<gene>
    <name evidence="2" type="ORF">NC653_041378</name>
</gene>
<name>A0AAD6PP44_9ROSI</name>
<keyword evidence="3" id="KW-1185">Reference proteome</keyword>
<proteinExistence type="predicted"/>
<accession>A0AAD6PP44</accession>
<organism evidence="2 3">
    <name type="scientific">Populus alba x Populus x berolinensis</name>
    <dbReference type="NCBI Taxonomy" id="444605"/>
    <lineage>
        <taxon>Eukaryota</taxon>
        <taxon>Viridiplantae</taxon>
        <taxon>Streptophyta</taxon>
        <taxon>Embryophyta</taxon>
        <taxon>Tracheophyta</taxon>
        <taxon>Spermatophyta</taxon>
        <taxon>Magnoliopsida</taxon>
        <taxon>eudicotyledons</taxon>
        <taxon>Gunneridae</taxon>
        <taxon>Pentapetalae</taxon>
        <taxon>rosids</taxon>
        <taxon>fabids</taxon>
        <taxon>Malpighiales</taxon>
        <taxon>Salicaceae</taxon>
        <taxon>Saliceae</taxon>
        <taxon>Populus</taxon>
    </lineage>
</organism>
<protein>
    <submittedName>
        <fullName evidence="2">Uncharacterized protein</fullName>
    </submittedName>
</protein>
<dbReference type="EMBL" id="JAQIZT010000019">
    <property type="protein sequence ID" value="KAJ6952209.1"/>
    <property type="molecule type" value="Genomic_DNA"/>
</dbReference>
<evidence type="ECO:0000313" key="3">
    <source>
        <dbReference type="Proteomes" id="UP001164929"/>
    </source>
</evidence>
<evidence type="ECO:0000313" key="2">
    <source>
        <dbReference type="EMBL" id="KAJ6952209.1"/>
    </source>
</evidence>
<dbReference type="Proteomes" id="UP001164929">
    <property type="component" value="Chromosome 19"/>
</dbReference>